<reference evidence="1 2" key="1">
    <citation type="journal article" date="2007" name="Science">
        <title>The Chlamydomonas genome reveals the evolution of key animal and plant functions.</title>
        <authorList>
            <person name="Merchant S.S."/>
            <person name="Prochnik S.E."/>
            <person name="Vallon O."/>
            <person name="Harris E.H."/>
            <person name="Karpowicz S.J."/>
            <person name="Witman G.B."/>
            <person name="Terry A."/>
            <person name="Salamov A."/>
            <person name="Fritz-Laylin L.K."/>
            <person name="Marechal-Drouard L."/>
            <person name="Marshall W.F."/>
            <person name="Qu L.H."/>
            <person name="Nelson D.R."/>
            <person name="Sanderfoot A.A."/>
            <person name="Spalding M.H."/>
            <person name="Kapitonov V.V."/>
            <person name="Ren Q."/>
            <person name="Ferris P."/>
            <person name="Lindquist E."/>
            <person name="Shapiro H."/>
            <person name="Lucas S.M."/>
            <person name="Grimwood J."/>
            <person name="Schmutz J."/>
            <person name="Cardol P."/>
            <person name="Cerutti H."/>
            <person name="Chanfreau G."/>
            <person name="Chen C.L."/>
            <person name="Cognat V."/>
            <person name="Croft M.T."/>
            <person name="Dent R."/>
            <person name="Dutcher S."/>
            <person name="Fernandez E."/>
            <person name="Fukuzawa H."/>
            <person name="Gonzalez-Ballester D."/>
            <person name="Gonzalez-Halphen D."/>
            <person name="Hallmann A."/>
            <person name="Hanikenne M."/>
            <person name="Hippler M."/>
            <person name="Inwood W."/>
            <person name="Jabbari K."/>
            <person name="Kalanon M."/>
            <person name="Kuras R."/>
            <person name="Lefebvre P.A."/>
            <person name="Lemaire S.D."/>
            <person name="Lobanov A.V."/>
            <person name="Lohr M."/>
            <person name="Manuell A."/>
            <person name="Meier I."/>
            <person name="Mets L."/>
            <person name="Mittag M."/>
            <person name="Mittelmeier T."/>
            <person name="Moroney J.V."/>
            <person name="Moseley J."/>
            <person name="Napoli C."/>
            <person name="Nedelcu A.M."/>
            <person name="Niyogi K."/>
            <person name="Novoselov S.V."/>
            <person name="Paulsen I.T."/>
            <person name="Pazour G."/>
            <person name="Purton S."/>
            <person name="Ral J.P."/>
            <person name="Riano-Pachon D.M."/>
            <person name="Riekhof W."/>
            <person name="Rymarquis L."/>
            <person name="Schroda M."/>
            <person name="Stern D."/>
            <person name="Umen J."/>
            <person name="Willows R."/>
            <person name="Wilson N."/>
            <person name="Zimmer S.L."/>
            <person name="Allmer J."/>
            <person name="Balk J."/>
            <person name="Bisova K."/>
            <person name="Chen C.J."/>
            <person name="Elias M."/>
            <person name="Gendler K."/>
            <person name="Hauser C."/>
            <person name="Lamb M.R."/>
            <person name="Ledford H."/>
            <person name="Long J.C."/>
            <person name="Minagawa J."/>
            <person name="Page M.D."/>
            <person name="Pan J."/>
            <person name="Pootakham W."/>
            <person name="Roje S."/>
            <person name="Rose A."/>
            <person name="Stahlberg E."/>
            <person name="Terauchi A.M."/>
            <person name="Yang P."/>
            <person name="Ball S."/>
            <person name="Bowler C."/>
            <person name="Dieckmann C.L."/>
            <person name="Gladyshev V.N."/>
            <person name="Green P."/>
            <person name="Jorgensen R."/>
            <person name="Mayfield S."/>
            <person name="Mueller-Roeber B."/>
            <person name="Rajamani S."/>
            <person name="Sayre R.T."/>
            <person name="Brokstein P."/>
            <person name="Dubchak I."/>
            <person name="Goodstein D."/>
            <person name="Hornick L."/>
            <person name="Huang Y.W."/>
            <person name="Jhaveri J."/>
            <person name="Luo Y."/>
            <person name="Martinez D."/>
            <person name="Ngau W.C."/>
            <person name="Otillar B."/>
            <person name="Poliakov A."/>
            <person name="Porter A."/>
            <person name="Szajkowski L."/>
            <person name="Werner G."/>
            <person name="Zhou K."/>
            <person name="Grigoriev I.V."/>
            <person name="Rokhsar D.S."/>
            <person name="Grossman A.R."/>
        </authorList>
    </citation>
    <scope>NUCLEOTIDE SEQUENCE [LARGE SCALE GENOMIC DNA]</scope>
    <source>
        <strain evidence="2">CC-503</strain>
    </source>
</reference>
<keyword evidence="2" id="KW-1185">Reference proteome</keyword>
<proteinExistence type="predicted"/>
<gene>
    <name evidence="1" type="ORF">CHLRE_01g004926v5</name>
</gene>
<protein>
    <submittedName>
        <fullName evidence="1">Uncharacterized protein</fullName>
    </submittedName>
</protein>
<evidence type="ECO:0000313" key="2">
    <source>
        <dbReference type="Proteomes" id="UP000006906"/>
    </source>
</evidence>
<name>A0A2K3E4Y9_CHLRE</name>
<sequence length="54" mass="5816">MRGAQSGRHSRGYHQAAGWGCGATHGSLNFGLDKIGRDLANMRICVWGRGCFPP</sequence>
<dbReference type="InParanoid" id="A0A2K3E4Y9"/>
<dbReference type="EMBL" id="CM008962">
    <property type="protein sequence ID" value="PNW87862.1"/>
    <property type="molecule type" value="Genomic_DNA"/>
</dbReference>
<dbReference type="GeneID" id="66051921"/>
<dbReference type="AlphaFoldDB" id="A0A2K3E4Y9"/>
<organism evidence="1 2">
    <name type="scientific">Chlamydomonas reinhardtii</name>
    <name type="common">Chlamydomonas smithii</name>
    <dbReference type="NCBI Taxonomy" id="3055"/>
    <lineage>
        <taxon>Eukaryota</taxon>
        <taxon>Viridiplantae</taxon>
        <taxon>Chlorophyta</taxon>
        <taxon>core chlorophytes</taxon>
        <taxon>Chlorophyceae</taxon>
        <taxon>CS clade</taxon>
        <taxon>Chlamydomonadales</taxon>
        <taxon>Chlamydomonadaceae</taxon>
        <taxon>Chlamydomonas</taxon>
    </lineage>
</organism>
<dbReference type="RefSeq" id="XP_042928090.1">
    <property type="nucleotide sequence ID" value="XM_043058176.1"/>
</dbReference>
<accession>A0A2K3E4Y9</accession>
<dbReference type="Gramene" id="PNW87862">
    <property type="protein sequence ID" value="PNW87862"/>
    <property type="gene ID" value="CHLRE_01g004926v5"/>
</dbReference>
<dbReference type="KEGG" id="cre:CHLRE_01g004926v5"/>
<dbReference type="Proteomes" id="UP000006906">
    <property type="component" value="Chromosome 1"/>
</dbReference>
<evidence type="ECO:0000313" key="1">
    <source>
        <dbReference type="EMBL" id="PNW87862.1"/>
    </source>
</evidence>